<protein>
    <submittedName>
        <fullName evidence="1">Uncharacterized protein</fullName>
    </submittedName>
</protein>
<proteinExistence type="predicted"/>
<sequence>MTIAFDLNKLSGIYIETMKSPEKAVAFDFKYANGKFLFMIFLSDEDEKSKDKLFVYMRNTRRLLELKMYGNHFKDKFLIYFKDRDQQAFLDELNLNVNDGNSFKFKDFLECLNANIPKTISRKERKHNLRDNCKIINRISDDEKTVFIGPRKLSVGHPQDKTLRKLYLYTDADVEKIDQLIEYLLSINTTVAWTTEDKLYQAIDINTYLQQVL</sequence>
<comment type="caution">
    <text evidence="1">The sequence shown here is derived from an EMBL/GenBank/DDBJ whole genome shotgun (WGS) entry which is preliminary data.</text>
</comment>
<evidence type="ECO:0000313" key="1">
    <source>
        <dbReference type="EMBL" id="EKC51644.1"/>
    </source>
</evidence>
<name>K1S8B4_9ZZZZ</name>
<organism evidence="1">
    <name type="scientific">human gut metagenome</name>
    <dbReference type="NCBI Taxonomy" id="408170"/>
    <lineage>
        <taxon>unclassified sequences</taxon>
        <taxon>metagenomes</taxon>
        <taxon>organismal metagenomes</taxon>
    </lineage>
</organism>
<dbReference type="AlphaFoldDB" id="K1S8B4"/>
<reference evidence="1" key="1">
    <citation type="journal article" date="2013" name="Environ. Microbiol.">
        <title>Microbiota from the distal guts of lean and obese adolescents exhibit partial functional redundancy besides clear differences in community structure.</title>
        <authorList>
            <person name="Ferrer M."/>
            <person name="Ruiz A."/>
            <person name="Lanza F."/>
            <person name="Haange S.B."/>
            <person name="Oberbach A."/>
            <person name="Till H."/>
            <person name="Bargiela R."/>
            <person name="Campoy C."/>
            <person name="Segura M.T."/>
            <person name="Richter M."/>
            <person name="von Bergen M."/>
            <person name="Seifert J."/>
            <person name="Suarez A."/>
        </authorList>
    </citation>
    <scope>NUCLEOTIDE SEQUENCE</scope>
</reference>
<gene>
    <name evidence="1" type="ORF">OBE_13500</name>
</gene>
<accession>K1S8B4</accession>
<dbReference type="EMBL" id="AJWZ01009319">
    <property type="protein sequence ID" value="EKC51644.1"/>
    <property type="molecule type" value="Genomic_DNA"/>
</dbReference>